<dbReference type="EMBL" id="WUBI01000001">
    <property type="protein sequence ID" value="MWV42436.1"/>
    <property type="molecule type" value="Genomic_DNA"/>
</dbReference>
<name>A0A7X3IFN0_9BACL</name>
<comment type="caution">
    <text evidence="2">The sequence shown here is derived from an EMBL/GenBank/DDBJ whole genome shotgun (WGS) entry which is preliminary data.</text>
</comment>
<reference evidence="2 3" key="1">
    <citation type="submission" date="2019-12" db="EMBL/GenBank/DDBJ databases">
        <title>Paenibacillus sp. nov., an endophytic bacterium isolated from the stem of Dendrobium.</title>
        <authorList>
            <person name="Zhao R."/>
        </authorList>
    </citation>
    <scope>NUCLEOTIDE SEQUENCE [LARGE SCALE GENOMIC DNA]</scope>
    <source>
        <strain evidence="2 3">HJL G12</strain>
    </source>
</reference>
<dbReference type="AlphaFoldDB" id="A0A7X3IFN0"/>
<keyword evidence="1" id="KW-0732">Signal</keyword>
<feature type="signal peptide" evidence="1">
    <location>
        <begin position="1"/>
        <end position="26"/>
    </location>
</feature>
<dbReference type="RefSeq" id="WP_160496037.1">
    <property type="nucleotide sequence ID" value="NZ_WUBI01000001.1"/>
</dbReference>
<feature type="chain" id="PRO_5031206169" evidence="1">
    <location>
        <begin position="27"/>
        <end position="172"/>
    </location>
</feature>
<keyword evidence="3" id="KW-1185">Reference proteome</keyword>
<sequence length="172" mass="18918">MMKRKGTSVFWGASVIAVFILGYSMAAPVQDQTDNSAETSAYKILNEVDTIRTADASTLKNDLGSITYGIDDHAINVILDLDLPRHPQVGIAFIGADSQGVVFGDMTSNLKVGHVEQETTFFTENNRLVLWTQVPVRSLGDGNEAWIELTDQKTGTMILKQKLTFPFNHPES</sequence>
<evidence type="ECO:0000256" key="1">
    <source>
        <dbReference type="SAM" id="SignalP"/>
    </source>
</evidence>
<dbReference type="Proteomes" id="UP000460318">
    <property type="component" value="Unassembled WGS sequence"/>
</dbReference>
<evidence type="ECO:0000313" key="2">
    <source>
        <dbReference type="EMBL" id="MWV42436.1"/>
    </source>
</evidence>
<proteinExistence type="predicted"/>
<organism evidence="2 3">
    <name type="scientific">Paenibacillus dendrobii</name>
    <dbReference type="NCBI Taxonomy" id="2691084"/>
    <lineage>
        <taxon>Bacteria</taxon>
        <taxon>Bacillati</taxon>
        <taxon>Bacillota</taxon>
        <taxon>Bacilli</taxon>
        <taxon>Bacillales</taxon>
        <taxon>Paenibacillaceae</taxon>
        <taxon>Paenibacillus</taxon>
    </lineage>
</organism>
<evidence type="ECO:0000313" key="3">
    <source>
        <dbReference type="Proteomes" id="UP000460318"/>
    </source>
</evidence>
<protein>
    <submittedName>
        <fullName evidence="2">Uncharacterized protein</fullName>
    </submittedName>
</protein>
<gene>
    <name evidence="2" type="ORF">GRF59_02220</name>
</gene>
<accession>A0A7X3IFN0</accession>